<dbReference type="GO" id="GO:0015165">
    <property type="term" value="F:pyrimidine nucleotide-sugar transmembrane transporter activity"/>
    <property type="evidence" value="ECO:0007669"/>
    <property type="project" value="InterPro"/>
</dbReference>
<organism evidence="7">
    <name type="scientific">Haptolina brevifila</name>
    <dbReference type="NCBI Taxonomy" id="156173"/>
    <lineage>
        <taxon>Eukaryota</taxon>
        <taxon>Haptista</taxon>
        <taxon>Haptophyta</taxon>
        <taxon>Prymnesiophyceae</taxon>
        <taxon>Prymnesiales</taxon>
        <taxon>Prymnesiaceae</taxon>
        <taxon>Haptolina</taxon>
    </lineage>
</organism>
<evidence type="ECO:0000256" key="4">
    <source>
        <dbReference type="ARBA" id="ARBA00023136"/>
    </source>
</evidence>
<keyword evidence="3 6" id="KW-1133">Transmembrane helix</keyword>
<evidence type="ECO:0000256" key="6">
    <source>
        <dbReference type="SAM" id="Phobius"/>
    </source>
</evidence>
<feature type="transmembrane region" description="Helical" evidence="6">
    <location>
        <begin position="351"/>
        <end position="368"/>
    </location>
</feature>
<proteinExistence type="predicted"/>
<evidence type="ECO:0000256" key="1">
    <source>
        <dbReference type="ARBA" id="ARBA00004141"/>
    </source>
</evidence>
<dbReference type="GO" id="GO:0000139">
    <property type="term" value="C:Golgi membrane"/>
    <property type="evidence" value="ECO:0007669"/>
    <property type="project" value="InterPro"/>
</dbReference>
<evidence type="ECO:0000313" key="7">
    <source>
        <dbReference type="EMBL" id="CAD9552572.1"/>
    </source>
</evidence>
<evidence type="ECO:0000256" key="2">
    <source>
        <dbReference type="ARBA" id="ARBA00022692"/>
    </source>
</evidence>
<dbReference type="Pfam" id="PF04142">
    <property type="entry name" value="Nuc_sug_transp"/>
    <property type="match status" value="1"/>
</dbReference>
<dbReference type="PANTHER" id="PTHR10231">
    <property type="entry name" value="NUCLEOTIDE-SUGAR TRANSMEMBRANE TRANSPORTER"/>
    <property type="match status" value="1"/>
</dbReference>
<feature type="region of interest" description="Disordered" evidence="5">
    <location>
        <begin position="1"/>
        <end position="25"/>
    </location>
</feature>
<feature type="transmembrane region" description="Helical" evidence="6">
    <location>
        <begin position="231"/>
        <end position="252"/>
    </location>
</feature>
<accession>A0A7S2JMY7</accession>
<name>A0A7S2JMY7_9EUKA</name>
<evidence type="ECO:0008006" key="8">
    <source>
        <dbReference type="Google" id="ProtNLM"/>
    </source>
</evidence>
<comment type="subcellular location">
    <subcellularLocation>
        <location evidence="1">Membrane</location>
        <topology evidence="1">Multi-pass membrane protein</topology>
    </subcellularLocation>
</comment>
<protein>
    <recommendedName>
        <fullName evidence="8">UDP-galactose transporter</fullName>
    </recommendedName>
</protein>
<keyword evidence="4 6" id="KW-0472">Membrane</keyword>
<feature type="transmembrane region" description="Helical" evidence="6">
    <location>
        <begin position="160"/>
        <end position="181"/>
    </location>
</feature>
<reference evidence="7" key="1">
    <citation type="submission" date="2021-01" db="EMBL/GenBank/DDBJ databases">
        <authorList>
            <person name="Corre E."/>
            <person name="Pelletier E."/>
            <person name="Niang G."/>
            <person name="Scheremetjew M."/>
            <person name="Finn R."/>
            <person name="Kale V."/>
            <person name="Holt S."/>
            <person name="Cochrane G."/>
            <person name="Meng A."/>
            <person name="Brown T."/>
            <person name="Cohen L."/>
        </authorList>
    </citation>
    <scope>NUCLEOTIDE SEQUENCE</scope>
    <source>
        <strain evidence="7">UTEX LB 985</strain>
    </source>
</reference>
<keyword evidence="2 6" id="KW-0812">Transmembrane</keyword>
<evidence type="ECO:0000256" key="5">
    <source>
        <dbReference type="SAM" id="MobiDB-lite"/>
    </source>
</evidence>
<feature type="transmembrane region" description="Helical" evidence="6">
    <location>
        <begin position="134"/>
        <end position="154"/>
    </location>
</feature>
<feature type="transmembrane region" description="Helical" evidence="6">
    <location>
        <begin position="328"/>
        <end position="345"/>
    </location>
</feature>
<dbReference type="PIRSF" id="PIRSF005799">
    <property type="entry name" value="UDP-gal_transpt"/>
    <property type="match status" value="1"/>
</dbReference>
<dbReference type="EMBL" id="HBGU01084405">
    <property type="protein sequence ID" value="CAD9552572.1"/>
    <property type="molecule type" value="Transcribed_RNA"/>
</dbReference>
<evidence type="ECO:0000256" key="3">
    <source>
        <dbReference type="ARBA" id="ARBA00022989"/>
    </source>
</evidence>
<dbReference type="SUPFAM" id="SSF103481">
    <property type="entry name" value="Multidrug resistance efflux transporter EmrE"/>
    <property type="match status" value="2"/>
</dbReference>
<dbReference type="AlphaFoldDB" id="A0A7S2JMY7"/>
<dbReference type="NCBIfam" id="TIGR00803">
    <property type="entry name" value="nst"/>
    <property type="match status" value="1"/>
</dbReference>
<dbReference type="InterPro" id="IPR037185">
    <property type="entry name" value="EmrE-like"/>
</dbReference>
<gene>
    <name evidence="7" type="ORF">CBRE1094_LOCUS46064</name>
</gene>
<feature type="transmembrane region" description="Helical" evidence="6">
    <location>
        <begin position="293"/>
        <end position="316"/>
    </location>
</feature>
<dbReference type="InterPro" id="IPR007271">
    <property type="entry name" value="Nuc_sug_transpt"/>
</dbReference>
<sequence length="376" mass="40943">MSKYQKVSAVVDQDEEEASDTKNGRVLLSEEKTALMSKPADRTPPERRVFISTSNFLKLTILVAVTLQNTGYALIRRYSRGHLKEKYSTSSALLTMELAKLALSMGQVAYGGHESDVPAGSALSKFSFLIAHSWKMMVPAVIYLIMNILGFLALSHLDASTFSIVAQMKVFTTAIFSVLILGRQLHMRKWRALTTLTLGVILISNEALPRAAAADASQEALRTHNADLRHFAIGMGASLGDVLLSGFASIYFEMVLKSKSETYSVWDRNLQLAFWSSLIYGPIMMYDNPSAPFQGWSIITMACSAVGALGGVLVALSIKHTDSIMKTIATTGAIVLTTILNAAFLNGPFTLPIWTGALIVVISVFNYNDRGDPEAS</sequence>
<dbReference type="Gene3D" id="1.10.3730.20">
    <property type="match status" value="1"/>
</dbReference>